<dbReference type="GeneID" id="55009833"/>
<reference evidence="1 2" key="1">
    <citation type="submission" date="2018-12" db="EMBL/GenBank/DDBJ databases">
        <authorList>
            <person name="Lieu J.K."/>
            <person name="Tian C.Z."/>
            <person name="Hsaio W.J."/>
            <person name="Shaffer C.D."/>
            <person name="Weston-Hafer K.A."/>
            <person name="Russell D.A."/>
            <person name="Pope W.H."/>
            <person name="Jacobs-Sera D."/>
            <person name="Hendrix R.W."/>
            <person name="Hatfull G.F."/>
        </authorList>
    </citation>
    <scope>NUCLEOTIDE SEQUENCE [LARGE SCALE GENOMIC DNA]</scope>
</reference>
<dbReference type="EMBL" id="MK279841">
    <property type="protein sequence ID" value="AZS06694.1"/>
    <property type="molecule type" value="Genomic_DNA"/>
</dbReference>
<dbReference type="KEGG" id="vg:55009833"/>
<organism evidence="1 2">
    <name type="scientific">Streptomyces phage Hiyaa</name>
    <dbReference type="NCBI Taxonomy" id="2499072"/>
    <lineage>
        <taxon>Viruses</taxon>
        <taxon>Duplodnaviria</taxon>
        <taxon>Heunggongvirae</taxon>
        <taxon>Uroviricota</taxon>
        <taxon>Caudoviricetes</taxon>
        <taxon>Hiyaavirus</taxon>
        <taxon>Hiyaavirus hiyaa</taxon>
    </lineage>
</organism>
<sequence>MGKLDQLLDQGDIWVDKNEVIHQIEAMDGRYALNVYNWLKSRAMQIGFHYALNLAGMRLPDEDTVAYLHVTDAIEREQERISNDPEGWIKDKPLMRALIARVAVDRITRDQAGYIPPTSPLPAKFTKYEAKPFEQQHVRDLDTERFGQRPGDETRVFLVIEPGGYDDKDTILACFVGNRLAAYRFEVEAELYGGYAEVIELDDNHAGKTEGMYGQIRRYRDPWTEVEYRTLVNLENAAIIRDDDVVTRVRNDIDPTMGTTKEADGLRGRYNVWVKTTGPDLDIDAVRSYHSNAVNTIRANVLADLTKDMP</sequence>
<dbReference type="Proteomes" id="UP000287372">
    <property type="component" value="Segment"/>
</dbReference>
<accession>A0A3S9U8P3</accession>
<proteinExistence type="predicted"/>
<keyword evidence="2" id="KW-1185">Reference proteome</keyword>
<dbReference type="RefSeq" id="YP_009818490.1">
    <property type="nucleotide sequence ID" value="NC_048139.1"/>
</dbReference>
<evidence type="ECO:0000313" key="2">
    <source>
        <dbReference type="Proteomes" id="UP000287372"/>
    </source>
</evidence>
<protein>
    <submittedName>
        <fullName evidence="1">Uncharacterized protein</fullName>
    </submittedName>
</protein>
<gene>
    <name evidence="1" type="primary">55</name>
    <name evidence="1" type="ORF">SEA_HIYAA_55</name>
</gene>
<name>A0A3S9U8P3_9CAUD</name>
<evidence type="ECO:0000313" key="1">
    <source>
        <dbReference type="EMBL" id="AZS06694.1"/>
    </source>
</evidence>